<dbReference type="Proteomes" id="UP001218218">
    <property type="component" value="Unassembled WGS sequence"/>
</dbReference>
<dbReference type="EMBL" id="JARIHO010000041">
    <property type="protein sequence ID" value="KAJ7327651.1"/>
    <property type="molecule type" value="Genomic_DNA"/>
</dbReference>
<reference evidence="2" key="1">
    <citation type="submission" date="2023-03" db="EMBL/GenBank/DDBJ databases">
        <title>Massive genome expansion in bonnet fungi (Mycena s.s.) driven by repeated elements and novel gene families across ecological guilds.</title>
        <authorList>
            <consortium name="Lawrence Berkeley National Laboratory"/>
            <person name="Harder C.B."/>
            <person name="Miyauchi S."/>
            <person name="Viragh M."/>
            <person name="Kuo A."/>
            <person name="Thoen E."/>
            <person name="Andreopoulos B."/>
            <person name="Lu D."/>
            <person name="Skrede I."/>
            <person name="Drula E."/>
            <person name="Henrissat B."/>
            <person name="Morin E."/>
            <person name="Kohler A."/>
            <person name="Barry K."/>
            <person name="LaButti K."/>
            <person name="Morin E."/>
            <person name="Salamov A."/>
            <person name="Lipzen A."/>
            <person name="Mereny Z."/>
            <person name="Hegedus B."/>
            <person name="Baldrian P."/>
            <person name="Stursova M."/>
            <person name="Weitz H."/>
            <person name="Taylor A."/>
            <person name="Grigoriev I.V."/>
            <person name="Nagy L.G."/>
            <person name="Martin F."/>
            <person name="Kauserud H."/>
        </authorList>
    </citation>
    <scope>NUCLEOTIDE SEQUENCE</scope>
    <source>
        <strain evidence="2">CBHHK002</strain>
    </source>
</reference>
<protein>
    <recommendedName>
        <fullName evidence="4">Gag protein</fullName>
    </recommendedName>
</protein>
<gene>
    <name evidence="2" type="ORF">DFH08DRAFT_968058</name>
</gene>
<name>A0AAD7EJR8_9AGAR</name>
<keyword evidence="3" id="KW-1185">Reference proteome</keyword>
<feature type="region of interest" description="Disordered" evidence="1">
    <location>
        <begin position="1"/>
        <end position="25"/>
    </location>
</feature>
<proteinExistence type="predicted"/>
<accession>A0AAD7EJR8</accession>
<evidence type="ECO:0000313" key="2">
    <source>
        <dbReference type="EMBL" id="KAJ7327651.1"/>
    </source>
</evidence>
<sequence>MSSAEVVPMFSGNPNATSDSSTREPSSNLFLKKFRAHMRDLGITDPGDRISAMVDYFKDDSPAEKWFHEERASATPAKTWGAMEQAFLKRFPGPQATERSKQEWERELLRMRIAVEELDKTVDVGGTEVFAHVRFAKRLLQVATLAGIVNGSSGIWQVRDALPEVIHEKVKATQTDWATFTAEIKGIEREHVREGVAKARKAKEMERVVSELARNRSTPTTPTTPISKMAAQLARAGLQSPLQPVRNPPPVNPFGGEGGGKGNLFTPPAQLGENDKTQLERVAARLGRALLADDAAGRAEYTLRINIWNAQFGGVRVLLERTGYPLSPGTAAPGSGECFGCGKVTTPYHRRAECLGPPILAKESTFRALCAKHLAPPPAQVNIVADGWMDFGDEEDFVEGSFA</sequence>
<dbReference type="AlphaFoldDB" id="A0AAD7EJR8"/>
<comment type="caution">
    <text evidence="2">The sequence shown here is derived from an EMBL/GenBank/DDBJ whole genome shotgun (WGS) entry which is preliminary data.</text>
</comment>
<evidence type="ECO:0008006" key="4">
    <source>
        <dbReference type="Google" id="ProtNLM"/>
    </source>
</evidence>
<feature type="compositionally biased region" description="Polar residues" evidence="1">
    <location>
        <begin position="12"/>
        <end position="25"/>
    </location>
</feature>
<evidence type="ECO:0000256" key="1">
    <source>
        <dbReference type="SAM" id="MobiDB-lite"/>
    </source>
</evidence>
<organism evidence="2 3">
    <name type="scientific">Mycena albidolilacea</name>
    <dbReference type="NCBI Taxonomy" id="1033008"/>
    <lineage>
        <taxon>Eukaryota</taxon>
        <taxon>Fungi</taxon>
        <taxon>Dikarya</taxon>
        <taxon>Basidiomycota</taxon>
        <taxon>Agaricomycotina</taxon>
        <taxon>Agaricomycetes</taxon>
        <taxon>Agaricomycetidae</taxon>
        <taxon>Agaricales</taxon>
        <taxon>Marasmiineae</taxon>
        <taxon>Mycenaceae</taxon>
        <taxon>Mycena</taxon>
    </lineage>
</organism>
<evidence type="ECO:0000313" key="3">
    <source>
        <dbReference type="Proteomes" id="UP001218218"/>
    </source>
</evidence>